<gene>
    <name evidence="1" type="ORF">HMPREF9432_01949</name>
</gene>
<keyword evidence="2" id="KW-1185">Reference proteome</keyword>
<evidence type="ECO:0000313" key="1">
    <source>
        <dbReference type="EMBL" id="EHG23369.1"/>
    </source>
</evidence>
<evidence type="ECO:0000313" key="2">
    <source>
        <dbReference type="Proteomes" id="UP000003175"/>
    </source>
</evidence>
<dbReference type="InterPro" id="IPR021377">
    <property type="entry name" value="DUF3006"/>
</dbReference>
<protein>
    <recommendedName>
        <fullName evidence="3">DUF3006 domain-containing protein</fullName>
    </recommendedName>
</protein>
<evidence type="ECO:0008006" key="3">
    <source>
        <dbReference type="Google" id="ProtNLM"/>
    </source>
</evidence>
<name>A0ABN0DMW3_9FIRM</name>
<reference evidence="1 2" key="1">
    <citation type="submission" date="2011-08" db="EMBL/GenBank/DDBJ databases">
        <title>The Genome Sequence of Selenomonas noxia F0398.</title>
        <authorList>
            <consortium name="The Broad Institute Genome Sequencing Platform"/>
            <person name="Earl A."/>
            <person name="Ward D."/>
            <person name="Feldgarden M."/>
            <person name="Gevers D."/>
            <person name="Izard J."/>
            <person name="Ganesan A."/>
            <person name="Blanton J.M."/>
            <person name="Baranova O.V."/>
            <person name="Tanner A.C."/>
            <person name="Dewhirst F.E."/>
            <person name="Young S.K."/>
            <person name="Zeng Q."/>
            <person name="Gargeya S."/>
            <person name="Fitzgerald M."/>
            <person name="Haas B."/>
            <person name="Abouelleil A."/>
            <person name="Alvarado L."/>
            <person name="Arachchi H.M."/>
            <person name="Berlin A."/>
            <person name="Brown A."/>
            <person name="Chapman S.B."/>
            <person name="Chen Z."/>
            <person name="Dunbar C."/>
            <person name="Freedman E."/>
            <person name="Gearin G."/>
            <person name="Gellesch M."/>
            <person name="Goldberg J."/>
            <person name="Griggs A."/>
            <person name="Gujja S."/>
            <person name="Heiman D."/>
            <person name="Howarth C."/>
            <person name="Larson L."/>
            <person name="Lui A."/>
            <person name="MacDonald P.J.P."/>
            <person name="Montmayeur A."/>
            <person name="Murphy C."/>
            <person name="Neiman D."/>
            <person name="Pearson M."/>
            <person name="Priest M."/>
            <person name="Roberts A."/>
            <person name="Saif S."/>
            <person name="Shea T."/>
            <person name="Shenoy N."/>
            <person name="Sisk P."/>
            <person name="Stolte C."/>
            <person name="Sykes S."/>
            <person name="Wortman J."/>
            <person name="Nusbaum C."/>
            <person name="Birren B."/>
        </authorList>
    </citation>
    <scope>NUCLEOTIDE SEQUENCE [LARGE SCALE GENOMIC DNA]</scope>
    <source>
        <strain evidence="1 2">F0398</strain>
    </source>
</reference>
<comment type="caution">
    <text evidence="1">The sequence shown here is derived from an EMBL/GenBank/DDBJ whole genome shotgun (WGS) entry which is preliminary data.</text>
</comment>
<dbReference type="RefSeq" id="WP_006695563.1">
    <property type="nucleotide sequence ID" value="NZ_JH376862.1"/>
</dbReference>
<dbReference type="Gene3D" id="6.20.120.50">
    <property type="match status" value="1"/>
</dbReference>
<organism evidence="1 2">
    <name type="scientific">Selenomonas noxia F0398</name>
    <dbReference type="NCBI Taxonomy" id="702437"/>
    <lineage>
        <taxon>Bacteria</taxon>
        <taxon>Bacillati</taxon>
        <taxon>Bacillota</taxon>
        <taxon>Negativicutes</taxon>
        <taxon>Selenomonadales</taxon>
        <taxon>Selenomonadaceae</taxon>
        <taxon>Selenomonas</taxon>
    </lineage>
</organism>
<proteinExistence type="predicted"/>
<dbReference type="Pfam" id="PF11213">
    <property type="entry name" value="DUF3006"/>
    <property type="match status" value="1"/>
</dbReference>
<sequence>MISAYLDRFEGDLAVLLLGDAMIKVNFPRRFLTEDVSEGDYLTISIVRDAAATEAAEDAALDMLKE</sequence>
<accession>A0ABN0DMW3</accession>
<dbReference type="EMBL" id="ADGH01000019">
    <property type="protein sequence ID" value="EHG23369.1"/>
    <property type="molecule type" value="Genomic_DNA"/>
</dbReference>
<dbReference type="GeneID" id="32474778"/>
<dbReference type="Proteomes" id="UP000003175">
    <property type="component" value="Unassembled WGS sequence"/>
</dbReference>